<dbReference type="InterPro" id="IPR007197">
    <property type="entry name" value="rSAM"/>
</dbReference>
<dbReference type="Proteomes" id="UP000441522">
    <property type="component" value="Unassembled WGS sequence"/>
</dbReference>
<evidence type="ECO:0000313" key="1">
    <source>
        <dbReference type="EMBL" id="KAB3860219.1"/>
    </source>
</evidence>
<dbReference type="InterPro" id="IPR058240">
    <property type="entry name" value="rSAM_sf"/>
</dbReference>
<dbReference type="GO" id="GO:0003824">
    <property type="term" value="F:catalytic activity"/>
    <property type="evidence" value="ECO:0007669"/>
    <property type="project" value="InterPro"/>
</dbReference>
<organism evidence="1 2">
    <name type="scientific">Phocaeicola vulgatus</name>
    <name type="common">Bacteroides vulgatus</name>
    <dbReference type="NCBI Taxonomy" id="821"/>
    <lineage>
        <taxon>Bacteria</taxon>
        <taxon>Pseudomonadati</taxon>
        <taxon>Bacteroidota</taxon>
        <taxon>Bacteroidia</taxon>
        <taxon>Bacteroidales</taxon>
        <taxon>Bacteroidaceae</taxon>
        <taxon>Phocaeicola</taxon>
    </lineage>
</organism>
<evidence type="ECO:0000313" key="2">
    <source>
        <dbReference type="Proteomes" id="UP000441522"/>
    </source>
</evidence>
<gene>
    <name evidence="1" type="ORF">GAS29_01090</name>
</gene>
<sequence length="310" mass="36363">MNIGLLAVDSNYPNLALMKISAWHKARGDNVGWYNPFNRYDKVYMAKVFSFTEDYLQYITNADCVEKGGTGYDIRKVLPMEIDRMQPDYSIYPQIDSKTAYGFLTRGCPNRCKWCVVPKKEGKITPYMDIEEIAVNGRKNIILMDNNVLASDYGLQQIEKIVSMGVRVDFNQGLDARLVTDDIAQLLARVKWMNCIRFGCDTPGQIAECERATALIDKYGYKGEYFFYCILMNDFKEAFNRVNHWRKRGRRFLPYAQPYRDLNNPHQIIPQWQKDLAGWVDKKWIFRSCEFKDFIPRKGFKCSEYFFNQL</sequence>
<dbReference type="AlphaFoldDB" id="A0A6I0IHE8"/>
<dbReference type="EMBL" id="WCWW01000002">
    <property type="protein sequence ID" value="KAB3860219.1"/>
    <property type="molecule type" value="Genomic_DNA"/>
</dbReference>
<dbReference type="SFLD" id="SFLDS00029">
    <property type="entry name" value="Radical_SAM"/>
    <property type="match status" value="1"/>
</dbReference>
<reference evidence="1 2" key="1">
    <citation type="journal article" date="2019" name="Nat. Med.">
        <title>A library of human gut bacterial isolates paired with longitudinal multiomics data enables mechanistic microbiome research.</title>
        <authorList>
            <person name="Poyet M."/>
            <person name="Groussin M."/>
            <person name="Gibbons S.M."/>
            <person name="Avila-Pacheco J."/>
            <person name="Jiang X."/>
            <person name="Kearney S.M."/>
            <person name="Perrotta A.R."/>
            <person name="Berdy B."/>
            <person name="Zhao S."/>
            <person name="Lieberman T.D."/>
            <person name="Swanson P.K."/>
            <person name="Smith M."/>
            <person name="Roesemann S."/>
            <person name="Alexander J.E."/>
            <person name="Rich S.A."/>
            <person name="Livny J."/>
            <person name="Vlamakis H."/>
            <person name="Clish C."/>
            <person name="Bullock K."/>
            <person name="Deik A."/>
            <person name="Scott J."/>
            <person name="Pierce K.A."/>
            <person name="Xavier R.J."/>
            <person name="Alm E.J."/>
        </authorList>
    </citation>
    <scope>NUCLEOTIDE SEQUENCE [LARGE SCALE GENOMIC DNA]</scope>
    <source>
        <strain evidence="1 2">BIOML-A5</strain>
    </source>
</reference>
<protein>
    <submittedName>
        <fullName evidence="1">Radical SAM protein</fullName>
    </submittedName>
</protein>
<comment type="caution">
    <text evidence="1">The sequence shown here is derived from an EMBL/GenBank/DDBJ whole genome shotgun (WGS) entry which is preliminary data.</text>
</comment>
<proteinExistence type="predicted"/>
<dbReference type="GO" id="GO:0051536">
    <property type="term" value="F:iron-sulfur cluster binding"/>
    <property type="evidence" value="ECO:0007669"/>
    <property type="project" value="InterPro"/>
</dbReference>
<accession>A0A6I0IHE8</accession>
<dbReference type="SUPFAM" id="SSF102114">
    <property type="entry name" value="Radical SAM enzymes"/>
    <property type="match status" value="1"/>
</dbReference>
<name>A0A6I0IHE8_PHOVU</name>